<feature type="region of interest" description="Disordered" evidence="1">
    <location>
        <begin position="25"/>
        <end position="48"/>
    </location>
</feature>
<evidence type="ECO:0000256" key="1">
    <source>
        <dbReference type="SAM" id="MobiDB-lite"/>
    </source>
</evidence>
<gene>
    <name evidence="2" type="ORF">HHL27_08075</name>
</gene>
<dbReference type="InterPro" id="IPR021719">
    <property type="entry name" value="Prot_inh_I78"/>
</dbReference>
<organism evidence="2 3">
    <name type="scientific">Novosphingobium olei</name>
    <dbReference type="NCBI Taxonomy" id="2728851"/>
    <lineage>
        <taxon>Bacteria</taxon>
        <taxon>Pseudomonadati</taxon>
        <taxon>Pseudomonadota</taxon>
        <taxon>Alphaproteobacteria</taxon>
        <taxon>Sphingomonadales</taxon>
        <taxon>Sphingomonadaceae</taxon>
        <taxon>Novosphingobium</taxon>
    </lineage>
</organism>
<dbReference type="EMBL" id="JABBGM010000003">
    <property type="protein sequence ID" value="NML93622.1"/>
    <property type="molecule type" value="Genomic_DNA"/>
</dbReference>
<reference evidence="2 3" key="1">
    <citation type="submission" date="2020-04" db="EMBL/GenBank/DDBJ databases">
        <title>Novosphingobium sp. TW-4 isolated from soil.</title>
        <authorList>
            <person name="Dahal R.H."/>
            <person name="Chaudhary D.K."/>
        </authorList>
    </citation>
    <scope>NUCLEOTIDE SEQUENCE [LARGE SCALE GENOMIC DNA]</scope>
    <source>
        <strain evidence="2 3">TW-4</strain>
    </source>
</reference>
<proteinExistence type="predicted"/>
<name>A0A7Y0GAH7_9SPHN</name>
<comment type="caution">
    <text evidence="2">The sequence shown here is derived from an EMBL/GenBank/DDBJ whole genome shotgun (WGS) entry which is preliminary data.</text>
</comment>
<sequence length="113" mass="11705">MVRFLTRSSSAGLLCVLAAGCGPGPRDEATQGPPLLPSAPASASEDDPCGASALSALLQRTDSPQIRASVAQFAGGDPVRWVRPGRAVTTDYVSERLNIVLDDADRIVALRCG</sequence>
<accession>A0A7Y0GAH7</accession>
<dbReference type="Pfam" id="PF11720">
    <property type="entry name" value="Inhibitor_I78"/>
    <property type="match status" value="1"/>
</dbReference>
<dbReference type="RefSeq" id="WP_169492900.1">
    <property type="nucleotide sequence ID" value="NZ_JABBGM010000003.1"/>
</dbReference>
<evidence type="ECO:0000313" key="2">
    <source>
        <dbReference type="EMBL" id="NML93622.1"/>
    </source>
</evidence>
<keyword evidence="3" id="KW-1185">Reference proteome</keyword>
<dbReference type="AlphaFoldDB" id="A0A7Y0GAH7"/>
<dbReference type="Proteomes" id="UP000583556">
    <property type="component" value="Unassembled WGS sequence"/>
</dbReference>
<dbReference type="PROSITE" id="PS51257">
    <property type="entry name" value="PROKAR_LIPOPROTEIN"/>
    <property type="match status" value="1"/>
</dbReference>
<evidence type="ECO:0000313" key="3">
    <source>
        <dbReference type="Proteomes" id="UP000583556"/>
    </source>
</evidence>
<dbReference type="Gene3D" id="3.30.10.10">
    <property type="entry name" value="Trypsin Inhibitor V, subunit A"/>
    <property type="match status" value="1"/>
</dbReference>
<evidence type="ECO:0008006" key="4">
    <source>
        <dbReference type="Google" id="ProtNLM"/>
    </source>
</evidence>
<protein>
    <recommendedName>
        <fullName evidence="4">Peptidase inhibitor I78 family protein</fullName>
    </recommendedName>
</protein>